<evidence type="ECO:0000313" key="3">
    <source>
        <dbReference type="Proteomes" id="UP000593565"/>
    </source>
</evidence>
<organism evidence="2 3">
    <name type="scientific">Ameiurus melas</name>
    <name type="common">Black bullhead</name>
    <name type="synonym">Silurus melas</name>
    <dbReference type="NCBI Taxonomy" id="219545"/>
    <lineage>
        <taxon>Eukaryota</taxon>
        <taxon>Metazoa</taxon>
        <taxon>Chordata</taxon>
        <taxon>Craniata</taxon>
        <taxon>Vertebrata</taxon>
        <taxon>Euteleostomi</taxon>
        <taxon>Actinopterygii</taxon>
        <taxon>Neopterygii</taxon>
        <taxon>Teleostei</taxon>
        <taxon>Ostariophysi</taxon>
        <taxon>Siluriformes</taxon>
        <taxon>Ictaluridae</taxon>
        <taxon>Ameiurus</taxon>
    </lineage>
</organism>
<keyword evidence="3" id="KW-1185">Reference proteome</keyword>
<comment type="caution">
    <text evidence="2">The sequence shown here is derived from an EMBL/GenBank/DDBJ whole genome shotgun (WGS) entry which is preliminary data.</text>
</comment>
<evidence type="ECO:0000256" key="1">
    <source>
        <dbReference type="SAM" id="MobiDB-lite"/>
    </source>
</evidence>
<gene>
    <name evidence="2" type="ORF">AMELA_G00001820</name>
</gene>
<feature type="region of interest" description="Disordered" evidence="1">
    <location>
        <begin position="50"/>
        <end position="85"/>
    </location>
</feature>
<dbReference type="AlphaFoldDB" id="A0A7J6BFP2"/>
<dbReference type="Proteomes" id="UP000593565">
    <property type="component" value="Unassembled WGS sequence"/>
</dbReference>
<reference evidence="2 3" key="1">
    <citation type="submission" date="2020-02" db="EMBL/GenBank/DDBJ databases">
        <title>A chromosome-scale genome assembly of the black bullhead catfish (Ameiurus melas).</title>
        <authorList>
            <person name="Wen M."/>
            <person name="Zham M."/>
            <person name="Cabau C."/>
            <person name="Klopp C."/>
            <person name="Donnadieu C."/>
            <person name="Roques C."/>
            <person name="Bouchez O."/>
            <person name="Lampietro C."/>
            <person name="Jouanno E."/>
            <person name="Herpin A."/>
            <person name="Louis A."/>
            <person name="Berthelot C."/>
            <person name="Parey E."/>
            <person name="Roest-Crollius H."/>
            <person name="Braasch I."/>
            <person name="Postlethwait J."/>
            <person name="Robinson-Rechavi M."/>
            <person name="Echchiki A."/>
            <person name="Begum T."/>
            <person name="Montfort J."/>
            <person name="Schartl M."/>
            <person name="Bobe J."/>
            <person name="Guiguen Y."/>
        </authorList>
    </citation>
    <scope>NUCLEOTIDE SEQUENCE [LARGE SCALE GENOMIC DNA]</scope>
    <source>
        <strain evidence="2">M_S1</strain>
        <tissue evidence="2">Blood</tissue>
    </source>
</reference>
<name>A0A7J6BFP2_AMEME</name>
<proteinExistence type="predicted"/>
<accession>A0A7J6BFP2</accession>
<dbReference type="EMBL" id="JAAGNN010000001">
    <property type="protein sequence ID" value="KAF4093417.1"/>
    <property type="molecule type" value="Genomic_DNA"/>
</dbReference>
<feature type="compositionally biased region" description="Basic and acidic residues" evidence="1">
    <location>
        <begin position="69"/>
        <end position="78"/>
    </location>
</feature>
<evidence type="ECO:0000313" key="2">
    <source>
        <dbReference type="EMBL" id="KAF4093417.1"/>
    </source>
</evidence>
<protein>
    <submittedName>
        <fullName evidence="2">Uncharacterized protein</fullName>
    </submittedName>
</protein>
<sequence>MTCTWYMKLKLRFEVQTLLVPNMSSVPYSHEDKRQADKRREFLKRDWSIEQPPILPKEDSETPSSIPDSMHEGQRVKSETSSFPK</sequence>